<organism evidence="7 8">
    <name type="scientific">Enterococcus gallinarum</name>
    <dbReference type="NCBI Taxonomy" id="1353"/>
    <lineage>
        <taxon>Bacteria</taxon>
        <taxon>Bacillati</taxon>
        <taxon>Bacillota</taxon>
        <taxon>Bacilli</taxon>
        <taxon>Lactobacillales</taxon>
        <taxon>Enterococcaceae</taxon>
        <taxon>Enterococcus</taxon>
    </lineage>
</organism>
<feature type="coiled-coil region" evidence="2">
    <location>
        <begin position="148"/>
        <end position="263"/>
    </location>
</feature>
<evidence type="ECO:0000313" key="8">
    <source>
        <dbReference type="Proteomes" id="UP000254807"/>
    </source>
</evidence>
<dbReference type="CDD" id="cd12797">
    <property type="entry name" value="M23_peptidase"/>
    <property type="match status" value="1"/>
</dbReference>
<dbReference type="PANTHER" id="PTHR21666:SF270">
    <property type="entry name" value="MUREIN HYDROLASE ACTIVATOR ENVC"/>
    <property type="match status" value="1"/>
</dbReference>
<keyword evidence="2" id="KW-0175">Coiled coil</keyword>
<evidence type="ECO:0000259" key="5">
    <source>
        <dbReference type="Pfam" id="PF01551"/>
    </source>
</evidence>
<dbReference type="InterPro" id="IPR050570">
    <property type="entry name" value="Cell_wall_metabolism_enzyme"/>
</dbReference>
<name>A0A376GXL9_ENTGA</name>
<evidence type="ECO:0000313" key="7">
    <source>
        <dbReference type="EMBL" id="STD81654.1"/>
    </source>
</evidence>
<dbReference type="Proteomes" id="UP000254807">
    <property type="component" value="Unassembled WGS sequence"/>
</dbReference>
<feature type="compositionally biased region" description="Low complexity" evidence="3">
    <location>
        <begin position="279"/>
        <end position="289"/>
    </location>
</feature>
<dbReference type="Gene3D" id="6.10.250.3150">
    <property type="match status" value="1"/>
</dbReference>
<dbReference type="InterPro" id="IPR011055">
    <property type="entry name" value="Dup_hybrid_motif"/>
</dbReference>
<evidence type="ECO:0000259" key="6">
    <source>
        <dbReference type="Pfam" id="PF24568"/>
    </source>
</evidence>
<dbReference type="EC" id="3.4.24.75" evidence="7"/>
<protein>
    <submittedName>
        <fullName evidence="7">Secreted lipase, putative</fullName>
        <ecNumber evidence="7">3.4.24.75</ecNumber>
    </submittedName>
</protein>
<dbReference type="Pfam" id="PF01551">
    <property type="entry name" value="Peptidase_M23"/>
    <property type="match status" value="1"/>
</dbReference>
<feature type="domain" description="Peptidoglycan hydrolase PcsB coiled-coil" evidence="6">
    <location>
        <begin position="87"/>
        <end position="156"/>
    </location>
</feature>
<feature type="chain" id="PRO_5016812469" evidence="4">
    <location>
        <begin position="25"/>
        <end position="454"/>
    </location>
</feature>
<dbReference type="RefSeq" id="WP_060814114.1">
    <property type="nucleotide sequence ID" value="NZ_JARPZP010000001.1"/>
</dbReference>
<keyword evidence="7" id="KW-0378">Hydrolase</keyword>
<keyword evidence="8" id="KW-1185">Reference proteome</keyword>
<gene>
    <name evidence="7" type="ORF">NCTC12360_00067</name>
</gene>
<evidence type="ECO:0000256" key="4">
    <source>
        <dbReference type="SAM" id="SignalP"/>
    </source>
</evidence>
<evidence type="ECO:0000256" key="3">
    <source>
        <dbReference type="SAM" id="MobiDB-lite"/>
    </source>
</evidence>
<dbReference type="AlphaFoldDB" id="A0A376GXL9"/>
<dbReference type="InterPro" id="IPR016047">
    <property type="entry name" value="M23ase_b-sheet_dom"/>
</dbReference>
<feature type="domain" description="M23ase beta-sheet core" evidence="5">
    <location>
        <begin position="351"/>
        <end position="437"/>
    </location>
</feature>
<dbReference type="EMBL" id="UFYW01000001">
    <property type="protein sequence ID" value="STD81654.1"/>
    <property type="molecule type" value="Genomic_DNA"/>
</dbReference>
<dbReference type="OrthoDB" id="9805070at2"/>
<dbReference type="Pfam" id="PF24568">
    <property type="entry name" value="CC_PcsB"/>
    <property type="match status" value="1"/>
</dbReference>
<keyword evidence="1 4" id="KW-0732">Signal</keyword>
<feature type="coiled-coil region" evidence="2">
    <location>
        <begin position="24"/>
        <end position="107"/>
    </location>
</feature>
<feature type="region of interest" description="Disordered" evidence="3">
    <location>
        <begin position="272"/>
        <end position="328"/>
    </location>
</feature>
<evidence type="ECO:0000256" key="1">
    <source>
        <dbReference type="ARBA" id="ARBA00022729"/>
    </source>
</evidence>
<reference evidence="7 8" key="1">
    <citation type="submission" date="2018-06" db="EMBL/GenBank/DDBJ databases">
        <authorList>
            <consortium name="Pathogen Informatics"/>
            <person name="Doyle S."/>
        </authorList>
    </citation>
    <scope>NUCLEOTIDE SEQUENCE [LARGE SCALE GENOMIC DNA]</scope>
    <source>
        <strain evidence="7 8">NCTC12360</strain>
    </source>
</reference>
<dbReference type="Gene3D" id="2.70.70.10">
    <property type="entry name" value="Glucose Permease (Domain IIA)"/>
    <property type="match status" value="1"/>
</dbReference>
<dbReference type="SUPFAM" id="SSF51261">
    <property type="entry name" value="Duplicated hybrid motif"/>
    <property type="match status" value="1"/>
</dbReference>
<dbReference type="PANTHER" id="PTHR21666">
    <property type="entry name" value="PEPTIDASE-RELATED"/>
    <property type="match status" value="1"/>
</dbReference>
<dbReference type="InterPro" id="IPR057309">
    <property type="entry name" value="PcsB_CC"/>
</dbReference>
<feature type="signal peptide" evidence="4">
    <location>
        <begin position="1"/>
        <end position="24"/>
    </location>
</feature>
<proteinExistence type="predicted"/>
<evidence type="ECO:0000256" key="2">
    <source>
        <dbReference type="SAM" id="Coils"/>
    </source>
</evidence>
<sequence>MKKLEKLIVASSLMLIGLPLTARAEDVDRQIQQQTQRINEIKGESASIEAFKQKTEAEIQQLESEMDSILASKASTEQKVNKIAVEIKELEEKIAKRKETLANQARDIQVSEPSNAMMTTLLDADSLGEAIQRAIASVTIMNASNSIVEQQQKDIETSIKLEKELEEKLSEIETHASELQQKQGELADVRLNQDVALADLRLSLNQEESKKSDLEAEKAAAEKKREETLKQLAAEEALAAEAKKQAQAEAKKTQELAKKQVAAEAAVSQEKESAKETAAEATSSANASAPIKEATNIEETSKKETNQDTDQETPELASGNQTSGWSLPVDSVHISSRFGYRTDPTGSSGNQHNGIDFTGSSGTPIYAIQGGKVVEAGYGPSTGNYVIIKHPNGIYSYYMHFNALPAVSSGQSVTARQYLGGMGTTGNSTGVHLHLGMATGLWSGFFDPASELGL</sequence>
<dbReference type="GO" id="GO:0004222">
    <property type="term" value="F:metalloendopeptidase activity"/>
    <property type="evidence" value="ECO:0007669"/>
    <property type="project" value="TreeGrafter"/>
</dbReference>
<accession>A0A376GXL9</accession>